<evidence type="ECO:0000313" key="4">
    <source>
        <dbReference type="EMBL" id="JAS11623.1"/>
    </source>
</evidence>
<sequence>AISGVHSLKELTLVVLEEVLYEQISGINIQNLRYLEITGRNLRRVHEGAFKDVSSSKDLIVRLHGTMVEELPTGLFTGFSENTKLSIDLCDNRLNSLNPSTFYVNASSWENDGTRILEGGLLLTNNPWPCECGLVWIGHWLRRWLRETVQIHTTPLDVAQHVVTATREATCTDPVTNQLISLVDLYPEDFNCLASALSGAGSAWKNEISECLLRTLAVIVLVLAMQRKCQ</sequence>
<organism evidence="4">
    <name type="scientific">Clastoptera arizonana</name>
    <name type="common">Arizona spittle bug</name>
    <dbReference type="NCBI Taxonomy" id="38151"/>
    <lineage>
        <taxon>Eukaryota</taxon>
        <taxon>Metazoa</taxon>
        <taxon>Ecdysozoa</taxon>
        <taxon>Arthropoda</taxon>
        <taxon>Hexapoda</taxon>
        <taxon>Insecta</taxon>
        <taxon>Pterygota</taxon>
        <taxon>Neoptera</taxon>
        <taxon>Paraneoptera</taxon>
        <taxon>Hemiptera</taxon>
        <taxon>Auchenorrhyncha</taxon>
        <taxon>Cercopoidea</taxon>
        <taxon>Clastopteridae</taxon>
        <taxon>Clastoptera</taxon>
    </lineage>
</organism>
<reference evidence="4" key="1">
    <citation type="submission" date="2015-12" db="EMBL/GenBank/DDBJ databases">
        <title>De novo transcriptome assembly of four potential Pierce s Disease insect vectors from Arizona vineyards.</title>
        <authorList>
            <person name="Tassone E.E."/>
        </authorList>
    </citation>
    <scope>NUCLEOTIDE SEQUENCE</scope>
</reference>
<dbReference type="AlphaFoldDB" id="A0A1B6CDU6"/>
<evidence type="ECO:0000256" key="3">
    <source>
        <dbReference type="ARBA" id="ARBA00022737"/>
    </source>
</evidence>
<protein>
    <recommendedName>
        <fullName evidence="5">LRRCT domain-containing protein</fullName>
    </recommendedName>
</protein>
<proteinExistence type="predicted"/>
<keyword evidence="2" id="KW-0732">Signal</keyword>
<dbReference type="SUPFAM" id="SSF52058">
    <property type="entry name" value="L domain-like"/>
    <property type="match status" value="1"/>
</dbReference>
<accession>A0A1B6CDU6</accession>
<dbReference type="InterPro" id="IPR050541">
    <property type="entry name" value="LRR_TM_domain-containing"/>
</dbReference>
<evidence type="ECO:0000256" key="1">
    <source>
        <dbReference type="ARBA" id="ARBA00022614"/>
    </source>
</evidence>
<dbReference type="PANTHER" id="PTHR24369:SF210">
    <property type="entry name" value="CHAOPTIN-RELATED"/>
    <property type="match status" value="1"/>
</dbReference>
<feature type="non-terminal residue" evidence="4">
    <location>
        <position position="1"/>
    </location>
</feature>
<dbReference type="GO" id="GO:0005886">
    <property type="term" value="C:plasma membrane"/>
    <property type="evidence" value="ECO:0007669"/>
    <property type="project" value="TreeGrafter"/>
</dbReference>
<keyword evidence="3" id="KW-0677">Repeat</keyword>
<evidence type="ECO:0008006" key="5">
    <source>
        <dbReference type="Google" id="ProtNLM"/>
    </source>
</evidence>
<dbReference type="PANTHER" id="PTHR24369">
    <property type="entry name" value="ANTIGEN BSP, PUTATIVE-RELATED"/>
    <property type="match status" value="1"/>
</dbReference>
<evidence type="ECO:0000256" key="2">
    <source>
        <dbReference type="ARBA" id="ARBA00022729"/>
    </source>
</evidence>
<dbReference type="InterPro" id="IPR032675">
    <property type="entry name" value="LRR_dom_sf"/>
</dbReference>
<keyword evidence="1" id="KW-0433">Leucine-rich repeat</keyword>
<name>A0A1B6CDU6_9HEMI</name>
<gene>
    <name evidence="4" type="ORF">g.45633</name>
</gene>
<dbReference type="EMBL" id="GEDC01025675">
    <property type="protein sequence ID" value="JAS11623.1"/>
    <property type="molecule type" value="Transcribed_RNA"/>
</dbReference>
<dbReference type="Gene3D" id="3.80.10.10">
    <property type="entry name" value="Ribonuclease Inhibitor"/>
    <property type="match status" value="1"/>
</dbReference>